<keyword evidence="1" id="KW-0949">S-adenosyl-L-methionine</keyword>
<dbReference type="SFLD" id="SFLDG01082">
    <property type="entry name" value="B12-binding_domain_containing"/>
    <property type="match status" value="1"/>
</dbReference>
<dbReference type="CDD" id="cd01335">
    <property type="entry name" value="Radical_SAM"/>
    <property type="match status" value="1"/>
</dbReference>
<keyword evidence="4" id="KW-0411">Iron-sulfur</keyword>
<dbReference type="GO" id="GO:0051539">
    <property type="term" value="F:4 iron, 4 sulfur cluster binding"/>
    <property type="evidence" value="ECO:0007669"/>
    <property type="project" value="TreeGrafter"/>
</dbReference>
<evidence type="ECO:0000256" key="3">
    <source>
        <dbReference type="ARBA" id="ARBA00023004"/>
    </source>
</evidence>
<dbReference type="PANTHER" id="PTHR13932:SF1">
    <property type="entry name" value="OXYGEN-INDEPENDENT COPROPORPHYRINOGEN-III OXIDASE-LIKE PROTEIN HEMZ"/>
    <property type="match status" value="1"/>
</dbReference>
<dbReference type="AlphaFoldDB" id="A0A0L6W560"/>
<dbReference type="SFLD" id="SFLDG01065">
    <property type="entry name" value="anaerobic_coproporphyrinogen-I"/>
    <property type="match status" value="1"/>
</dbReference>
<keyword evidence="7" id="KW-1185">Reference proteome</keyword>
<dbReference type="GO" id="GO:0046872">
    <property type="term" value="F:metal ion binding"/>
    <property type="evidence" value="ECO:0007669"/>
    <property type="project" value="UniProtKB-KW"/>
</dbReference>
<dbReference type="Proteomes" id="UP000037175">
    <property type="component" value="Unassembled WGS sequence"/>
</dbReference>
<protein>
    <submittedName>
        <fullName evidence="6">Coproporphyrinogen dehydrogenase</fullName>
    </submittedName>
</protein>
<dbReference type="InterPro" id="IPR023995">
    <property type="entry name" value="HemZ"/>
</dbReference>
<dbReference type="SFLD" id="SFLDF00310">
    <property type="entry name" value="oxygen-independent_coproporphy"/>
    <property type="match status" value="1"/>
</dbReference>
<reference evidence="7" key="1">
    <citation type="submission" date="2015-07" db="EMBL/GenBank/DDBJ databases">
        <title>Complete Genome of Thermincola ferriacetica strain Z-0001T.</title>
        <authorList>
            <person name="Lusk B."/>
            <person name="Badalamenti J.P."/>
            <person name="Parameswaran P."/>
            <person name="Bond D.R."/>
            <person name="Torres C.I."/>
        </authorList>
    </citation>
    <scope>NUCLEOTIDE SEQUENCE [LARGE SCALE GENOMIC DNA]</scope>
    <source>
        <strain evidence="7">Z-0001</strain>
    </source>
</reference>
<organism evidence="6 7">
    <name type="scientific">Thermincola ferriacetica</name>
    <dbReference type="NCBI Taxonomy" id="281456"/>
    <lineage>
        <taxon>Bacteria</taxon>
        <taxon>Bacillati</taxon>
        <taxon>Bacillota</taxon>
        <taxon>Clostridia</taxon>
        <taxon>Eubacteriales</taxon>
        <taxon>Thermincolaceae</taxon>
        <taxon>Thermincola</taxon>
    </lineage>
</organism>
<dbReference type="InterPro" id="IPR013785">
    <property type="entry name" value="Aldolase_TIM"/>
</dbReference>
<dbReference type="GO" id="GO:0003824">
    <property type="term" value="F:catalytic activity"/>
    <property type="evidence" value="ECO:0007669"/>
    <property type="project" value="InterPro"/>
</dbReference>
<evidence type="ECO:0000256" key="2">
    <source>
        <dbReference type="ARBA" id="ARBA00022723"/>
    </source>
</evidence>
<dbReference type="Gene3D" id="3.20.20.70">
    <property type="entry name" value="Aldolase class I"/>
    <property type="match status" value="1"/>
</dbReference>
<evidence type="ECO:0000256" key="1">
    <source>
        <dbReference type="ARBA" id="ARBA00022691"/>
    </source>
</evidence>
<evidence type="ECO:0000313" key="7">
    <source>
        <dbReference type="Proteomes" id="UP000037175"/>
    </source>
</evidence>
<dbReference type="InterPro" id="IPR007197">
    <property type="entry name" value="rSAM"/>
</dbReference>
<dbReference type="GO" id="GO:0005737">
    <property type="term" value="C:cytoplasm"/>
    <property type="evidence" value="ECO:0007669"/>
    <property type="project" value="TreeGrafter"/>
</dbReference>
<accession>A0A0L6W560</accession>
<sequence>MKVRINAEKGFDRVCHDILRALLGPAEFVAPGFLSQADLDISITATSGRKLFAGATAVKGGSRDMECIKEDVLIAGEAHNQLKRMVKQAVYRSVLKVCGLKPLPYGILTGIRPTKIVHRLLDMGWDKETIREHLLKSYDMDEVKAEGLLKVALNNRKYILGPEEAEQTVSLYVGIPFCPTRCAYCSFPAYPVSKYAGMIAPFVVALKKEIAGIAGFLRAEGWQVQTIYLGGGTPTALEEKILSELLESLDKAIPFTTVREITLEAGRPDTLTREKLAVSRKLGVTRLSINPQSMNIRTLNNIGRLHTPEDIESAFKMARQAGFNNINMDIIIGLPGETAPDVENTLLKIEPLAPENLTVHTLAVKRASQIRENRERYELPEETEITKMLAITEEYTEKWGMHPYYLYRQKYMVGPTENRGYAVEGYDCIYNIQVIEERQTVIGLGAGAGSKFVNPADWTLTNLYNPKDPEAYINRVDELLEKKISRLEQVKNKYQAREGK</sequence>
<evidence type="ECO:0000256" key="4">
    <source>
        <dbReference type="ARBA" id="ARBA00023014"/>
    </source>
</evidence>
<name>A0A0L6W560_9FIRM</name>
<dbReference type="GO" id="GO:0006779">
    <property type="term" value="P:porphyrin-containing compound biosynthetic process"/>
    <property type="evidence" value="ECO:0007669"/>
    <property type="project" value="TreeGrafter"/>
</dbReference>
<dbReference type="EMBL" id="LGTE01000005">
    <property type="protein sequence ID" value="KNZ70234.1"/>
    <property type="molecule type" value="Genomic_DNA"/>
</dbReference>
<dbReference type="InterPro" id="IPR034505">
    <property type="entry name" value="Coproporphyrinogen-III_oxidase"/>
</dbReference>
<dbReference type="SMART" id="SM00729">
    <property type="entry name" value="Elp3"/>
    <property type="match status" value="1"/>
</dbReference>
<evidence type="ECO:0000313" key="6">
    <source>
        <dbReference type="EMBL" id="KNZ70234.1"/>
    </source>
</evidence>
<dbReference type="PROSITE" id="PS51918">
    <property type="entry name" value="RADICAL_SAM"/>
    <property type="match status" value="1"/>
</dbReference>
<dbReference type="SUPFAM" id="SSF102114">
    <property type="entry name" value="Radical SAM enzymes"/>
    <property type="match status" value="1"/>
</dbReference>
<gene>
    <name evidence="6" type="ORF">Tfer_1112</name>
</gene>
<dbReference type="NCBIfam" id="TIGR03994">
    <property type="entry name" value="rSAM_HemZ"/>
    <property type="match status" value="1"/>
</dbReference>
<dbReference type="PATRIC" id="fig|281456.6.peg.1179"/>
<proteinExistence type="predicted"/>
<dbReference type="InterPro" id="IPR058240">
    <property type="entry name" value="rSAM_sf"/>
</dbReference>
<comment type="caution">
    <text evidence="6">The sequence shown here is derived from an EMBL/GenBank/DDBJ whole genome shotgun (WGS) entry which is preliminary data.</text>
</comment>
<dbReference type="PANTHER" id="PTHR13932">
    <property type="entry name" value="COPROPORPHYRINIGEN III OXIDASE"/>
    <property type="match status" value="1"/>
</dbReference>
<evidence type="ECO:0000259" key="5">
    <source>
        <dbReference type="PROSITE" id="PS51918"/>
    </source>
</evidence>
<dbReference type="InterPro" id="IPR006638">
    <property type="entry name" value="Elp3/MiaA/NifB-like_rSAM"/>
</dbReference>
<dbReference type="Pfam" id="PF04055">
    <property type="entry name" value="Radical_SAM"/>
    <property type="match status" value="1"/>
</dbReference>
<keyword evidence="3" id="KW-0408">Iron</keyword>
<dbReference type="SFLD" id="SFLDS00029">
    <property type="entry name" value="Radical_SAM"/>
    <property type="match status" value="1"/>
</dbReference>
<dbReference type="RefSeq" id="WP_052217198.1">
    <property type="nucleotide sequence ID" value="NZ_LGTE01000005.1"/>
</dbReference>
<keyword evidence="2" id="KW-0479">Metal-binding</keyword>
<feature type="domain" description="Radical SAM core" evidence="5">
    <location>
        <begin position="163"/>
        <end position="398"/>
    </location>
</feature>